<evidence type="ECO:0000313" key="6">
    <source>
        <dbReference type="EMBL" id="OEU86469.1"/>
    </source>
</evidence>
<comment type="similarity">
    <text evidence="2">Belongs to the bacterial solute-binding protein 1 family.</text>
</comment>
<dbReference type="PATRIC" id="fig|1075402.3.peg.249"/>
<protein>
    <recommendedName>
        <fullName evidence="8">Sugar ABC transporter substrate-binding protein</fullName>
    </recommendedName>
</protein>
<evidence type="ECO:0000256" key="1">
    <source>
        <dbReference type="ARBA" id="ARBA00004196"/>
    </source>
</evidence>
<accession>A0A1E7JJ20</accession>
<gene>
    <name evidence="6" type="ORF">AN216_26150</name>
</gene>
<keyword evidence="3" id="KW-0813">Transport</keyword>
<dbReference type="PANTHER" id="PTHR43649">
    <property type="entry name" value="ARABINOSE-BINDING PROTEIN-RELATED"/>
    <property type="match status" value="1"/>
</dbReference>
<dbReference type="EMBL" id="LJGU01000165">
    <property type="protein sequence ID" value="OEU86469.1"/>
    <property type="molecule type" value="Genomic_DNA"/>
</dbReference>
<evidence type="ECO:0000256" key="5">
    <source>
        <dbReference type="SAM" id="SignalP"/>
    </source>
</evidence>
<dbReference type="SUPFAM" id="SSF53850">
    <property type="entry name" value="Periplasmic binding protein-like II"/>
    <property type="match status" value="1"/>
</dbReference>
<evidence type="ECO:0000256" key="4">
    <source>
        <dbReference type="ARBA" id="ARBA00022729"/>
    </source>
</evidence>
<evidence type="ECO:0000313" key="7">
    <source>
        <dbReference type="Proteomes" id="UP000176101"/>
    </source>
</evidence>
<dbReference type="CDD" id="cd13585">
    <property type="entry name" value="PBP2_TMBP_like"/>
    <property type="match status" value="1"/>
</dbReference>
<dbReference type="RefSeq" id="WP_070199188.1">
    <property type="nucleotide sequence ID" value="NZ_LJGU01000165.1"/>
</dbReference>
<keyword evidence="4 5" id="KW-0732">Signal</keyword>
<keyword evidence="7" id="KW-1185">Reference proteome</keyword>
<feature type="chain" id="PRO_5039010286" description="Sugar ABC transporter substrate-binding protein" evidence="5">
    <location>
        <begin position="18"/>
        <end position="418"/>
    </location>
</feature>
<name>A0A1E7JJ20_9ACTN</name>
<evidence type="ECO:0000256" key="2">
    <source>
        <dbReference type="ARBA" id="ARBA00008520"/>
    </source>
</evidence>
<comment type="subcellular location">
    <subcellularLocation>
        <location evidence="1">Cell envelope</location>
    </subcellularLocation>
</comment>
<dbReference type="Proteomes" id="UP000176101">
    <property type="component" value="Unassembled WGS sequence"/>
</dbReference>
<dbReference type="PROSITE" id="PS51257">
    <property type="entry name" value="PROKAR_LIPOPROTEIN"/>
    <property type="match status" value="1"/>
</dbReference>
<dbReference type="STRING" id="1075402.AN216_26150"/>
<reference evidence="6 7" key="1">
    <citation type="journal article" date="2016" name="Front. Microbiol.">
        <title>Comparative Genomics Analysis of Streptomyces Species Reveals Their Adaptation to the Marine Environment and Their Diversity at the Genomic Level.</title>
        <authorList>
            <person name="Tian X."/>
            <person name="Zhang Z."/>
            <person name="Yang T."/>
            <person name="Chen M."/>
            <person name="Li J."/>
            <person name="Chen F."/>
            <person name="Yang J."/>
            <person name="Li W."/>
            <person name="Zhang B."/>
            <person name="Zhang Z."/>
            <person name="Wu J."/>
            <person name="Zhang C."/>
            <person name="Long L."/>
            <person name="Xiao J."/>
        </authorList>
    </citation>
    <scope>NUCLEOTIDE SEQUENCE [LARGE SCALE GENOMIC DNA]</scope>
    <source>
        <strain evidence="6 7">SCSIO 02100</strain>
    </source>
</reference>
<dbReference type="InterPro" id="IPR006059">
    <property type="entry name" value="SBP"/>
</dbReference>
<organism evidence="6 7">
    <name type="scientific">Streptomyces oceani</name>
    <dbReference type="NCBI Taxonomy" id="1075402"/>
    <lineage>
        <taxon>Bacteria</taxon>
        <taxon>Bacillati</taxon>
        <taxon>Actinomycetota</taxon>
        <taxon>Actinomycetes</taxon>
        <taxon>Kitasatosporales</taxon>
        <taxon>Streptomycetaceae</taxon>
        <taxon>Streptomyces</taxon>
    </lineage>
</organism>
<sequence length="418" mass="46708">MRRRSLLTGALAAPVLAAGCARDGSSADSAGGRTRITYAIWDPLQVDGMRKIIRAFEAEHPDISVKLQVTPFESYWTTMKTAMRGGTAPDVFWMNAVNSQLYASNGVLEPLDPFIERDGVDMSEHPPELVRMYTYDRTHYAMPKDFDLIGLWYNKKLFDRARVPYPDDTWTWDTFRDAAAELTDPKRGVHGVAAEMAKQYTYYNTIAQAGGYVIRDGESGFDDPRSIEGLRLWTDLIDRGWSPSQSAMTDTIGRQLYLSEKVAMNWDLSAMASQMYASPAIKDHGDVAVLPKGRQRATTIHGLANVISGKSEKTEAAWEFVKFVSSRPAAEIQSREGVTISSLAGTQRPWVESMPEFQLQNFIDMLDYAVPYPSSKHTAVWENLQPRLLGGPFTGRGDIAEAARTLARQMDLALEQEK</sequence>
<feature type="signal peptide" evidence="5">
    <location>
        <begin position="1"/>
        <end position="17"/>
    </location>
</feature>
<comment type="caution">
    <text evidence="6">The sequence shown here is derived from an EMBL/GenBank/DDBJ whole genome shotgun (WGS) entry which is preliminary data.</text>
</comment>
<dbReference type="InterPro" id="IPR050490">
    <property type="entry name" value="Bact_solute-bd_prot1"/>
</dbReference>
<proteinExistence type="inferred from homology"/>
<dbReference type="OrthoDB" id="1650177at2"/>
<dbReference type="Gene3D" id="3.40.190.10">
    <property type="entry name" value="Periplasmic binding protein-like II"/>
    <property type="match status" value="1"/>
</dbReference>
<evidence type="ECO:0008006" key="8">
    <source>
        <dbReference type="Google" id="ProtNLM"/>
    </source>
</evidence>
<dbReference type="GO" id="GO:0030313">
    <property type="term" value="C:cell envelope"/>
    <property type="evidence" value="ECO:0007669"/>
    <property type="project" value="UniProtKB-SubCell"/>
</dbReference>
<evidence type="ECO:0000256" key="3">
    <source>
        <dbReference type="ARBA" id="ARBA00022448"/>
    </source>
</evidence>
<dbReference type="PANTHER" id="PTHR43649:SF31">
    <property type="entry name" value="SN-GLYCEROL-3-PHOSPHATE-BINDING PERIPLASMIC PROTEIN UGPB"/>
    <property type="match status" value="1"/>
</dbReference>
<dbReference type="Pfam" id="PF01547">
    <property type="entry name" value="SBP_bac_1"/>
    <property type="match status" value="1"/>
</dbReference>
<dbReference type="AlphaFoldDB" id="A0A1E7JJ20"/>